<evidence type="ECO:0000313" key="3">
    <source>
        <dbReference type="Proteomes" id="UP001308656"/>
    </source>
</evidence>
<dbReference type="RefSeq" id="WP_324737905.1">
    <property type="nucleotide sequence ID" value="NZ_JAYKTO010000002.1"/>
</dbReference>
<accession>A0ABU6BB58</accession>
<proteinExistence type="predicted"/>
<comment type="caution">
    <text evidence="2">The sequence shown here is derived from an EMBL/GenBank/DDBJ whole genome shotgun (WGS) entry which is preliminary data.</text>
</comment>
<evidence type="ECO:0008006" key="4">
    <source>
        <dbReference type="Google" id="ProtNLM"/>
    </source>
</evidence>
<reference evidence="2 3" key="1">
    <citation type="submission" date="2024-01" db="EMBL/GenBank/DDBJ databases">
        <title>Description of Streptococcus dentalis sp. nov., Streptococcus gingivalis sp. nov., Streptococcus lingualis sp. nov. isolated from human oral cavity.</title>
        <authorList>
            <person name="Choi Y.S."/>
            <person name="Goo B.J."/>
            <person name="Bae J.W."/>
        </authorList>
    </citation>
    <scope>NUCLEOTIDE SEQUENCE [LARGE SCALE GENOMIC DNA]</scope>
    <source>
        <strain evidence="2 3">S2</strain>
    </source>
</reference>
<dbReference type="EMBL" id="JAYKTO010000002">
    <property type="protein sequence ID" value="MEB3521019.1"/>
    <property type="molecule type" value="Genomic_DNA"/>
</dbReference>
<sequence>MAKGKYKNKKRKEHKDEIAMMFIKAVRQQHPEKEEEYKRLSEKYKKMFANDPYRFDKVFDDNPVYYFHLKLLLAINIDRLKELRRYHNISAEELDDRLGYTKGYPRQALVNTYNNPTPRNAKIAMKVCQTIGMFSRGKKLDGVKINSEYFDVAEMINESFELAGLSAPIMMESEAINEDENIEEIKVVKEEVEAIGNDNDLEFLKQKALSVSDARTIEEVVDTANQILKLAEILKGA</sequence>
<evidence type="ECO:0000313" key="1">
    <source>
        <dbReference type="EMBL" id="MEB3520223.1"/>
    </source>
</evidence>
<dbReference type="EMBL" id="JAYKTO010000002">
    <property type="protein sequence ID" value="MEB3520223.1"/>
    <property type="molecule type" value="Genomic_DNA"/>
</dbReference>
<gene>
    <name evidence="1" type="ORF">SM122_06425</name>
    <name evidence="2" type="ORF">SM122_10715</name>
</gene>
<protein>
    <recommendedName>
        <fullName evidence="4">XRE family transcriptional regulator</fullName>
    </recommendedName>
</protein>
<dbReference type="Proteomes" id="UP001308656">
    <property type="component" value="Unassembled WGS sequence"/>
</dbReference>
<name>A0ABU6BB58_9STRE</name>
<evidence type="ECO:0000313" key="2">
    <source>
        <dbReference type="EMBL" id="MEB3521019.1"/>
    </source>
</evidence>
<keyword evidence="3" id="KW-1185">Reference proteome</keyword>
<organism evidence="2 3">
    <name type="scientific">Streptococcus gingivalis</name>
    <dbReference type="NCBI Taxonomy" id="3111861"/>
    <lineage>
        <taxon>Bacteria</taxon>
        <taxon>Bacillati</taxon>
        <taxon>Bacillota</taxon>
        <taxon>Bacilli</taxon>
        <taxon>Lactobacillales</taxon>
        <taxon>Streptococcaceae</taxon>
        <taxon>Streptococcus</taxon>
    </lineage>
</organism>